<dbReference type="InterPro" id="IPR000944">
    <property type="entry name" value="Tscrpt_reg_Rrf2"/>
</dbReference>
<dbReference type="PROSITE" id="PS51197">
    <property type="entry name" value="HTH_RRF2_2"/>
    <property type="match status" value="1"/>
</dbReference>
<gene>
    <name evidence="8" type="ORF">EI538_20840</name>
</gene>
<comment type="caution">
    <text evidence="8">The sequence shown here is derived from an EMBL/GenBank/DDBJ whole genome shotgun (WGS) entry which is preliminary data.</text>
</comment>
<evidence type="ECO:0000256" key="4">
    <source>
        <dbReference type="ARBA" id="ARBA00023014"/>
    </source>
</evidence>
<dbReference type="Pfam" id="PF02082">
    <property type="entry name" value="Rrf2"/>
    <property type="match status" value="1"/>
</dbReference>
<proteinExistence type="predicted"/>
<reference evidence="8 9" key="1">
    <citation type="submission" date="2018-12" db="EMBL/GenBank/DDBJ databases">
        <title>Identification of serotype of rogose Salmonella by whole genome sequencing.</title>
        <authorList>
            <person name="Sacchi C.T."/>
            <person name="Goncalves C.R."/>
            <person name="Tiba-Casas M.R."/>
        </authorList>
    </citation>
    <scope>NUCLEOTIDE SEQUENCE [LARGE SCALE GENOMIC DNA]</scope>
    <source>
        <strain evidence="8 9">169_17</strain>
    </source>
</reference>
<dbReference type="RefSeq" id="WP_127174330.1">
    <property type="nucleotide sequence ID" value="NZ_JASMSH010000027.1"/>
</dbReference>
<dbReference type="InterPro" id="IPR036390">
    <property type="entry name" value="WH_DNA-bd_sf"/>
</dbReference>
<dbReference type="EMBL" id="RSEO01000032">
    <property type="protein sequence ID" value="RXQ27528.1"/>
    <property type="molecule type" value="Genomic_DNA"/>
</dbReference>
<dbReference type="AlphaFoldDB" id="A0A3V4IUY4"/>
<accession>A0A3V4IUY4</accession>
<dbReference type="SUPFAM" id="SSF46785">
    <property type="entry name" value="Winged helix' DNA-binding domain"/>
    <property type="match status" value="1"/>
</dbReference>
<keyword evidence="2" id="KW-0001">2Fe-2S</keyword>
<evidence type="ECO:0000256" key="2">
    <source>
        <dbReference type="ARBA" id="ARBA00022714"/>
    </source>
</evidence>
<keyword evidence="6" id="KW-0238">DNA-binding</keyword>
<name>A0A3V4IUY4_SALER</name>
<evidence type="ECO:0000313" key="8">
    <source>
        <dbReference type="EMBL" id="RXQ27528.1"/>
    </source>
</evidence>
<evidence type="ECO:0000256" key="1">
    <source>
        <dbReference type="ARBA" id="ARBA00022491"/>
    </source>
</evidence>
<evidence type="ECO:0000256" key="6">
    <source>
        <dbReference type="ARBA" id="ARBA00023125"/>
    </source>
</evidence>
<dbReference type="GO" id="GO:0003677">
    <property type="term" value="F:DNA binding"/>
    <property type="evidence" value="ECO:0007669"/>
    <property type="project" value="UniProtKB-KW"/>
</dbReference>
<evidence type="ECO:0000256" key="3">
    <source>
        <dbReference type="ARBA" id="ARBA00023004"/>
    </source>
</evidence>
<dbReference type="PANTHER" id="PTHR33221">
    <property type="entry name" value="WINGED HELIX-TURN-HELIX TRANSCRIPTIONAL REGULATOR, RRF2 FAMILY"/>
    <property type="match status" value="1"/>
</dbReference>
<dbReference type="PANTHER" id="PTHR33221:SF5">
    <property type="entry name" value="HTH-TYPE TRANSCRIPTIONAL REGULATOR ISCR"/>
    <property type="match status" value="1"/>
</dbReference>
<dbReference type="GO" id="GO:0051537">
    <property type="term" value="F:2 iron, 2 sulfur cluster binding"/>
    <property type="evidence" value="ECO:0007669"/>
    <property type="project" value="UniProtKB-KW"/>
</dbReference>
<keyword evidence="3" id="KW-0408">Iron</keyword>
<dbReference type="Gene3D" id="1.10.10.10">
    <property type="entry name" value="Winged helix-like DNA-binding domain superfamily/Winged helix DNA-binding domain"/>
    <property type="match status" value="1"/>
</dbReference>
<evidence type="ECO:0000313" key="9">
    <source>
        <dbReference type="Proteomes" id="UP000290660"/>
    </source>
</evidence>
<dbReference type="GO" id="GO:0005829">
    <property type="term" value="C:cytosol"/>
    <property type="evidence" value="ECO:0007669"/>
    <property type="project" value="TreeGrafter"/>
</dbReference>
<dbReference type="Proteomes" id="UP000290660">
    <property type="component" value="Unassembled WGS sequence"/>
</dbReference>
<dbReference type="InterPro" id="IPR036388">
    <property type="entry name" value="WH-like_DNA-bd_sf"/>
</dbReference>
<protein>
    <submittedName>
        <fullName evidence="8">Transcriptional regulator</fullName>
    </submittedName>
</protein>
<evidence type="ECO:0000256" key="7">
    <source>
        <dbReference type="ARBA" id="ARBA00023163"/>
    </source>
</evidence>
<keyword evidence="4" id="KW-0411">Iron-sulfur</keyword>
<evidence type="ECO:0000256" key="5">
    <source>
        <dbReference type="ARBA" id="ARBA00023015"/>
    </source>
</evidence>
<organism evidence="8 9">
    <name type="scientific">Salmonella enterica</name>
    <name type="common">Salmonella choleraesuis</name>
    <dbReference type="NCBI Taxonomy" id="28901"/>
    <lineage>
        <taxon>Bacteria</taxon>
        <taxon>Pseudomonadati</taxon>
        <taxon>Pseudomonadota</taxon>
        <taxon>Gammaproteobacteria</taxon>
        <taxon>Enterobacterales</taxon>
        <taxon>Enterobacteriaceae</taxon>
        <taxon>Salmonella</taxon>
    </lineage>
</organism>
<keyword evidence="2" id="KW-0479">Metal-binding</keyword>
<keyword evidence="5" id="KW-0805">Transcription regulation</keyword>
<dbReference type="GO" id="GO:0003700">
    <property type="term" value="F:DNA-binding transcription factor activity"/>
    <property type="evidence" value="ECO:0007669"/>
    <property type="project" value="TreeGrafter"/>
</dbReference>
<keyword evidence="1" id="KW-0678">Repressor</keyword>
<keyword evidence="7" id="KW-0804">Transcription</keyword>
<sequence>MKFSFKSISAAIQVAAVFNEMYRGTPLTIKALSDETGLSVSYLEQMFSRFRTSGIVRSVRGLGGGYHLEKRDLTVSDVIRSVSAGKIDFLEPVFVALENVKISEIKAVV</sequence>